<dbReference type="Gene3D" id="3.40.30.10">
    <property type="entry name" value="Glutaredoxin"/>
    <property type="match status" value="1"/>
</dbReference>
<dbReference type="SUPFAM" id="SSF47616">
    <property type="entry name" value="GST C-terminal domain-like"/>
    <property type="match status" value="1"/>
</dbReference>
<evidence type="ECO:0000313" key="3">
    <source>
        <dbReference type="Proteomes" id="UP000199598"/>
    </source>
</evidence>
<dbReference type="InterPro" id="IPR004045">
    <property type="entry name" value="Glutathione_S-Trfase_N"/>
</dbReference>
<protein>
    <submittedName>
        <fullName evidence="2">Glutathione S-transferase</fullName>
    </submittedName>
</protein>
<dbReference type="Gene3D" id="1.20.1050.10">
    <property type="match status" value="1"/>
</dbReference>
<dbReference type="Proteomes" id="UP000199598">
    <property type="component" value="Unassembled WGS sequence"/>
</dbReference>
<reference evidence="2 3" key="1">
    <citation type="submission" date="2016-10" db="EMBL/GenBank/DDBJ databases">
        <authorList>
            <person name="Varghese N."/>
            <person name="Submissions S."/>
        </authorList>
    </citation>
    <scope>NUCLEOTIDE SEQUENCE [LARGE SCALE GENOMIC DNA]</scope>
    <source>
        <strain evidence="2 3">DSM 16392</strain>
    </source>
</reference>
<keyword evidence="3" id="KW-1185">Reference proteome</keyword>
<dbReference type="PROSITE" id="PS50404">
    <property type="entry name" value="GST_NTER"/>
    <property type="match status" value="1"/>
</dbReference>
<dbReference type="InterPro" id="IPR036249">
    <property type="entry name" value="Thioredoxin-like_sf"/>
</dbReference>
<dbReference type="Pfam" id="PF22041">
    <property type="entry name" value="GST_C_7"/>
    <property type="match status" value="1"/>
</dbReference>
<dbReference type="EMBL" id="FOSK01000015">
    <property type="protein sequence ID" value="SFL04446.1"/>
    <property type="molecule type" value="Genomic_DNA"/>
</dbReference>
<dbReference type="RefSeq" id="WP_093523076.1">
    <property type="nucleotide sequence ID" value="NZ_FOSK01000015.1"/>
</dbReference>
<comment type="caution">
    <text evidence="2">The sequence shown here is derived from an EMBL/GenBank/DDBJ whole genome shotgun (WGS) entry which is preliminary data.</text>
</comment>
<gene>
    <name evidence="2" type="ORF">SAMN04488518_11527</name>
</gene>
<proteinExistence type="predicted"/>
<name>A0A1I4EJ16_9HYPH</name>
<evidence type="ECO:0000259" key="1">
    <source>
        <dbReference type="PROSITE" id="PS50404"/>
    </source>
</evidence>
<accession>A0A1I4EJ16</accession>
<dbReference type="InterPro" id="IPR054416">
    <property type="entry name" value="GST_UstS-like_C"/>
</dbReference>
<sequence length="232" mass="26067">MQRLLYSLSGASGQHYSPHVWKIMMSLKHKGLDFELKPVSFGDISKIEDGSFTSVPVLNDQGTLLGDSFEIAEYLEETYQDAPSLFDGPGGLQLSHFVESYCKTVLHPTLAVIAVMDMYNIMSDADRAYFRPAREKRFGKSLEDVYAGRDAELSTLPEKLNPVRDLLTNQDWFGGEKAMHADYVLFGTLQWCKVCCPDPILAPSDPVNLWFERMLDLHDYMGRKAVSEAVAA</sequence>
<dbReference type="Pfam" id="PF13417">
    <property type="entry name" value="GST_N_3"/>
    <property type="match status" value="1"/>
</dbReference>
<dbReference type="InterPro" id="IPR036282">
    <property type="entry name" value="Glutathione-S-Trfase_C_sf"/>
</dbReference>
<evidence type="ECO:0000313" key="2">
    <source>
        <dbReference type="EMBL" id="SFL04446.1"/>
    </source>
</evidence>
<organism evidence="2 3">
    <name type="scientific">Pseudovibrio ascidiaceicola</name>
    <dbReference type="NCBI Taxonomy" id="285279"/>
    <lineage>
        <taxon>Bacteria</taxon>
        <taxon>Pseudomonadati</taxon>
        <taxon>Pseudomonadota</taxon>
        <taxon>Alphaproteobacteria</taxon>
        <taxon>Hyphomicrobiales</taxon>
        <taxon>Stappiaceae</taxon>
        <taxon>Pseudovibrio</taxon>
    </lineage>
</organism>
<feature type="domain" description="GST N-terminal" evidence="1">
    <location>
        <begin position="7"/>
        <end position="83"/>
    </location>
</feature>
<dbReference type="CDD" id="cd03202">
    <property type="entry name" value="GST_C_etherase_LigE"/>
    <property type="match status" value="1"/>
</dbReference>
<dbReference type="SUPFAM" id="SSF52833">
    <property type="entry name" value="Thioredoxin-like"/>
    <property type="match status" value="1"/>
</dbReference>